<name>A0A0C6F8E2_PSEAI</name>
<gene>
    <name evidence="1" type="ORF">CCBH4851_00728</name>
    <name evidence="2" type="ORF">DT376_08500</name>
</gene>
<dbReference type="EMBL" id="QORE01000201">
    <property type="protein sequence ID" value="RCI75277.1"/>
    <property type="molecule type" value="Genomic_DNA"/>
</dbReference>
<sequence length="91" mass="10316">MNTLFLLMAQYNGLAIIPLNRVCADYFSHLTVEQFQRKVLAGQIQIPITRIESSQKAARGIHLADLAAYLDKQREVALKDHERLNRARPAA</sequence>
<reference evidence="2 3" key="2">
    <citation type="submission" date="2018-07" db="EMBL/GenBank/DDBJ databases">
        <title>Mechanisms of high-level aminoglycoside resistance among Gram-negative pathogens in Brazil.</title>
        <authorList>
            <person name="Ballaben A.S."/>
            <person name="Darini A.L.C."/>
            <person name="Doi Y."/>
        </authorList>
    </citation>
    <scope>NUCLEOTIDE SEQUENCE [LARGE SCALE GENOMIC DNA]</scope>
    <source>
        <strain evidence="2 3">B2-305</strain>
    </source>
</reference>
<dbReference type="Pfam" id="PF11112">
    <property type="entry name" value="PyocinActivator"/>
    <property type="match status" value="1"/>
</dbReference>
<organism evidence="2 3">
    <name type="scientific">Pseudomonas aeruginosa</name>
    <dbReference type="NCBI Taxonomy" id="287"/>
    <lineage>
        <taxon>Bacteria</taxon>
        <taxon>Pseudomonadati</taxon>
        <taxon>Pseudomonadota</taxon>
        <taxon>Gammaproteobacteria</taxon>
        <taxon>Pseudomonadales</taxon>
        <taxon>Pseudomonadaceae</taxon>
        <taxon>Pseudomonas</taxon>
    </lineage>
</organism>
<accession>A0A0C6F8E2</accession>
<protein>
    <submittedName>
        <fullName evidence="2">Pyocin activator protein PrtN</fullName>
    </submittedName>
</protein>
<dbReference type="EMBL" id="KT454971">
    <property type="protein sequence ID" value="ALI59426.1"/>
    <property type="molecule type" value="Genomic_DNA"/>
</dbReference>
<evidence type="ECO:0000313" key="3">
    <source>
        <dbReference type="Proteomes" id="UP000253594"/>
    </source>
</evidence>
<dbReference type="GO" id="GO:0006355">
    <property type="term" value="P:regulation of DNA-templated transcription"/>
    <property type="evidence" value="ECO:0007669"/>
    <property type="project" value="InterPro"/>
</dbReference>
<dbReference type="Proteomes" id="UP000253594">
    <property type="component" value="Unassembled WGS sequence"/>
</dbReference>
<dbReference type="PATRIC" id="fig|287.2003.peg.5719"/>
<evidence type="ECO:0000313" key="1">
    <source>
        <dbReference type="EMBL" id="ALI59426.1"/>
    </source>
</evidence>
<proteinExistence type="predicted"/>
<dbReference type="RefSeq" id="WP_003130859.1">
    <property type="nucleotide sequence ID" value="NZ_AP014651.1"/>
</dbReference>
<evidence type="ECO:0000313" key="2">
    <source>
        <dbReference type="EMBL" id="RCI75277.1"/>
    </source>
</evidence>
<dbReference type="AlphaFoldDB" id="A0A0C6F8E2"/>
<reference evidence="1" key="1">
    <citation type="submission" date="2015-08" db="EMBL/GenBank/DDBJ databases">
        <title>Pseudomonas aeruginosa strain CCBH4851 chromosome region.</title>
        <authorList>
            <person name="Silveira M.C."/>
            <person name="Carvalho-Assef A.P.D."/>
            <person name="Albano R.M."/>
        </authorList>
    </citation>
    <scope>NUCLEOTIDE SEQUENCE</scope>
    <source>
        <strain evidence="1">CCBH4851</strain>
    </source>
</reference>
<dbReference type="InterPro" id="IPR020518">
    <property type="entry name" value="Tscrpt_reg_PrtN"/>
</dbReference>